<sequence length="67" mass="7850">MKRIIEVFHNTVDPTWTHRLVLARSKGGWNQSKNQGRRLLKVSGWSQGQRRGNFCQPVKMRAESTRE</sequence>
<proteinExistence type="predicted"/>
<evidence type="ECO:0000313" key="1">
    <source>
        <dbReference type="EMBL" id="KRY17266.1"/>
    </source>
</evidence>
<dbReference type="EMBL" id="JYDQ01000064">
    <property type="protein sequence ID" value="KRY17266.1"/>
    <property type="molecule type" value="Genomic_DNA"/>
</dbReference>
<gene>
    <name evidence="1" type="ORF">T12_16367</name>
</gene>
<accession>A0A0V0ZXW0</accession>
<protein>
    <submittedName>
        <fullName evidence="1">Uncharacterized protein</fullName>
    </submittedName>
</protein>
<dbReference type="AlphaFoldDB" id="A0A0V0ZXW0"/>
<reference evidence="1 2" key="1">
    <citation type="submission" date="2015-01" db="EMBL/GenBank/DDBJ databases">
        <title>Evolution of Trichinella species and genotypes.</title>
        <authorList>
            <person name="Korhonen P.K."/>
            <person name="Edoardo P."/>
            <person name="Giuseppe L.R."/>
            <person name="Gasser R.B."/>
        </authorList>
    </citation>
    <scope>NUCLEOTIDE SEQUENCE [LARGE SCALE GENOMIC DNA]</scope>
    <source>
        <strain evidence="1">ISS2496</strain>
    </source>
</reference>
<comment type="caution">
    <text evidence="1">The sequence shown here is derived from an EMBL/GenBank/DDBJ whole genome shotgun (WGS) entry which is preliminary data.</text>
</comment>
<evidence type="ECO:0000313" key="2">
    <source>
        <dbReference type="Proteomes" id="UP000054783"/>
    </source>
</evidence>
<organism evidence="1 2">
    <name type="scientific">Trichinella patagoniensis</name>
    <dbReference type="NCBI Taxonomy" id="990121"/>
    <lineage>
        <taxon>Eukaryota</taxon>
        <taxon>Metazoa</taxon>
        <taxon>Ecdysozoa</taxon>
        <taxon>Nematoda</taxon>
        <taxon>Enoplea</taxon>
        <taxon>Dorylaimia</taxon>
        <taxon>Trichinellida</taxon>
        <taxon>Trichinellidae</taxon>
        <taxon>Trichinella</taxon>
    </lineage>
</organism>
<name>A0A0V0ZXW0_9BILA</name>
<keyword evidence="2" id="KW-1185">Reference proteome</keyword>
<dbReference type="Proteomes" id="UP000054783">
    <property type="component" value="Unassembled WGS sequence"/>
</dbReference>